<evidence type="ECO:0008006" key="7">
    <source>
        <dbReference type="Google" id="ProtNLM"/>
    </source>
</evidence>
<protein>
    <recommendedName>
        <fullName evidence="7">Pyroglutamyl-peptidase I</fullName>
    </recommendedName>
</protein>
<dbReference type="GO" id="GO:0008234">
    <property type="term" value="F:cysteine-type peptidase activity"/>
    <property type="evidence" value="ECO:0007669"/>
    <property type="project" value="UniProtKB-KW"/>
</dbReference>
<dbReference type="AlphaFoldDB" id="A0A836IGD7"/>
<evidence type="ECO:0000313" key="6">
    <source>
        <dbReference type="Proteomes" id="UP000674318"/>
    </source>
</evidence>
<evidence type="ECO:0000256" key="3">
    <source>
        <dbReference type="ARBA" id="ARBA00022801"/>
    </source>
</evidence>
<evidence type="ECO:0000256" key="4">
    <source>
        <dbReference type="ARBA" id="ARBA00022807"/>
    </source>
</evidence>
<dbReference type="PANTHER" id="PTHR23402">
    <property type="entry name" value="PROTEASE FAMILY C15 PYROGLUTAMYL-PEPTIDASE I-RELATED"/>
    <property type="match status" value="1"/>
</dbReference>
<name>A0A836IGD7_9TRYP</name>
<sequence length="267" mass="29230">MSDSNTGIVVFITGYGPFGEVKVNPSSAIALRVVEDLKRHPDVVDVRYTELDVSVSSVLAFFEKVESEISQIIDKYGAGKVKILLCHLGVHTDTTGLIRIEVQGYNELFATIPDVDGRVLNHEPIVQEDGGVEMFHESWFGREGSSQLKYLQSLVEQLNGASATSKHKVTSADSNSKDMVMPSFQAPCWAVSRDAGRYLCNCALYRALRLQEKNPGVVYGIFIHVVNPLSGKTEVEGGPIVAYNPTVVVQAEQLKGLMRGLLSIMTL</sequence>
<comment type="caution">
    <text evidence="5">The sequence shown here is derived from an EMBL/GenBank/DDBJ whole genome shotgun (WGS) entry which is preliminary data.</text>
</comment>
<evidence type="ECO:0000313" key="5">
    <source>
        <dbReference type="EMBL" id="KAG5493933.1"/>
    </source>
</evidence>
<evidence type="ECO:0000256" key="1">
    <source>
        <dbReference type="ARBA" id="ARBA00006641"/>
    </source>
</evidence>
<reference evidence="5 6" key="1">
    <citation type="submission" date="2021-02" db="EMBL/GenBank/DDBJ databases">
        <title>Porcisia hertigi Genome sequencing and assembly.</title>
        <authorList>
            <person name="Almutairi H."/>
            <person name="Gatherer D."/>
        </authorList>
    </citation>
    <scope>NUCLEOTIDE SEQUENCE [LARGE SCALE GENOMIC DNA]</scope>
    <source>
        <strain evidence="5 6">C119</strain>
    </source>
</reference>
<proteinExistence type="inferred from homology"/>
<evidence type="ECO:0000256" key="2">
    <source>
        <dbReference type="ARBA" id="ARBA00022670"/>
    </source>
</evidence>
<accession>A0A836IGD7</accession>
<dbReference type="Gene3D" id="3.40.630.20">
    <property type="entry name" value="Peptidase C15, pyroglutamyl peptidase I-like"/>
    <property type="match status" value="1"/>
</dbReference>
<keyword evidence="2" id="KW-0645">Protease</keyword>
<dbReference type="EMBL" id="JAFJZO010000034">
    <property type="protein sequence ID" value="KAG5493933.1"/>
    <property type="molecule type" value="Genomic_DNA"/>
</dbReference>
<keyword evidence="6" id="KW-1185">Reference proteome</keyword>
<dbReference type="PANTHER" id="PTHR23402:SF1">
    <property type="entry name" value="PYROGLUTAMYL-PEPTIDASE I"/>
    <property type="match status" value="1"/>
</dbReference>
<keyword evidence="3" id="KW-0378">Hydrolase</keyword>
<organism evidence="5 6">
    <name type="scientific">Porcisia hertigi</name>
    <dbReference type="NCBI Taxonomy" id="2761500"/>
    <lineage>
        <taxon>Eukaryota</taxon>
        <taxon>Discoba</taxon>
        <taxon>Euglenozoa</taxon>
        <taxon>Kinetoplastea</taxon>
        <taxon>Metakinetoplastina</taxon>
        <taxon>Trypanosomatida</taxon>
        <taxon>Trypanosomatidae</taxon>
        <taxon>Leishmaniinae</taxon>
        <taxon>Porcisia</taxon>
    </lineage>
</organism>
<dbReference type="KEGG" id="phet:94287888"/>
<dbReference type="InterPro" id="IPR016125">
    <property type="entry name" value="Peptidase_C15-like"/>
</dbReference>
<dbReference type="SUPFAM" id="SSF53182">
    <property type="entry name" value="Pyrrolidone carboxyl peptidase (pyroglutamate aminopeptidase)"/>
    <property type="match status" value="1"/>
</dbReference>
<gene>
    <name evidence="5" type="ORF">JKF63_01765</name>
</gene>
<dbReference type="RefSeq" id="XP_067753968.1">
    <property type="nucleotide sequence ID" value="XM_067897811.1"/>
</dbReference>
<comment type="similarity">
    <text evidence="1">Belongs to the peptidase C15 family.</text>
</comment>
<dbReference type="GO" id="GO:0006508">
    <property type="term" value="P:proteolysis"/>
    <property type="evidence" value="ECO:0007669"/>
    <property type="project" value="UniProtKB-KW"/>
</dbReference>
<keyword evidence="4" id="KW-0788">Thiol protease</keyword>
<dbReference type="Proteomes" id="UP000674318">
    <property type="component" value="Unassembled WGS sequence"/>
</dbReference>
<dbReference type="GeneID" id="94287888"/>
<dbReference type="InterPro" id="IPR036440">
    <property type="entry name" value="Peptidase_C15-like_sf"/>
</dbReference>
<dbReference type="OrthoDB" id="407146at2759"/>